<evidence type="ECO:0000256" key="1">
    <source>
        <dbReference type="SAM" id="MobiDB-lite"/>
    </source>
</evidence>
<evidence type="ECO:0000313" key="2">
    <source>
        <dbReference type="EMBL" id="GEJ59095.1"/>
    </source>
</evidence>
<reference evidence="3" key="1">
    <citation type="journal article" date="2020" name="Appl. Environ. Microbiol.">
        <title>Diazotrophic Anaeromyxobacter Isolates from Soils.</title>
        <authorList>
            <person name="Masuda Y."/>
            <person name="Yamanaka H."/>
            <person name="Xu Z.X."/>
            <person name="Shiratori Y."/>
            <person name="Aono T."/>
            <person name="Amachi S."/>
            <person name="Senoo K."/>
            <person name="Itoh H."/>
        </authorList>
    </citation>
    <scope>NUCLEOTIDE SEQUENCE [LARGE SCALE GENOMIC DNA]</scope>
    <source>
        <strain evidence="3">R267</strain>
    </source>
</reference>
<dbReference type="EMBL" id="BJTG01000010">
    <property type="protein sequence ID" value="GEJ59095.1"/>
    <property type="molecule type" value="Genomic_DNA"/>
</dbReference>
<protein>
    <submittedName>
        <fullName evidence="2">Uncharacterized protein</fullName>
    </submittedName>
</protein>
<sequence length="109" mass="11584">MTLPPRGRLWSHRAVELPETAARALATVRRDGADLSFPVDEICHSKRFRLSVRYRAPSGEPIRLGLLYAEDRAALEALARALAAEAAPATQGAPPGGCTRPGGADNDPA</sequence>
<organism evidence="2 3">
    <name type="scientific">Anaeromyxobacter diazotrophicus</name>
    <dbReference type="NCBI Taxonomy" id="2590199"/>
    <lineage>
        <taxon>Bacteria</taxon>
        <taxon>Pseudomonadati</taxon>
        <taxon>Myxococcota</taxon>
        <taxon>Myxococcia</taxon>
        <taxon>Myxococcales</taxon>
        <taxon>Cystobacterineae</taxon>
        <taxon>Anaeromyxobacteraceae</taxon>
        <taxon>Anaeromyxobacter</taxon>
    </lineage>
</organism>
<evidence type="ECO:0000313" key="3">
    <source>
        <dbReference type="Proteomes" id="UP000503640"/>
    </source>
</evidence>
<name>A0A7I9VRQ0_9BACT</name>
<comment type="caution">
    <text evidence="2">The sequence shown here is derived from an EMBL/GenBank/DDBJ whole genome shotgun (WGS) entry which is preliminary data.</text>
</comment>
<proteinExistence type="predicted"/>
<dbReference type="Proteomes" id="UP000503640">
    <property type="component" value="Unassembled WGS sequence"/>
</dbReference>
<accession>A0A7I9VRQ0</accession>
<feature type="region of interest" description="Disordered" evidence="1">
    <location>
        <begin position="85"/>
        <end position="109"/>
    </location>
</feature>
<keyword evidence="3" id="KW-1185">Reference proteome</keyword>
<gene>
    <name evidence="2" type="ORF">AMYX_38360</name>
</gene>
<dbReference type="AlphaFoldDB" id="A0A7I9VRQ0"/>